<gene>
    <name evidence="3" type="ORF">ACEZDE_01600</name>
</gene>
<sequence length="417" mass="40612">MGIESDQVVYDYLSRVGDLAQATSLTAAERARLVSGLRETIDTRRGGPGSGTSVRGEATAVKRILNGIGSPDEVVRRAVHNGVPRAAESGGAGGAGRGDGRAGGSGQGGSWGGPAVPAQGGPPGEGGGASGGGGWWRFGGGGGGGAGGGSRSGGGAGDWAGAGSGSGGGSGAGGGAGGWSGSGVGGSAGGWTGSGTGGGVGGWAGSGGDGGPQLDARAATGGLPGWRASFEPDFMDPEGIDPATRAAVPAQRGPDPDPGDGTATADEPVLLAKAGPPRRTLLRRLLGPPPTAAPPVQPVAVAVPRSRIPLVESLAALVLAASAVLGLWYLAVVGWPLAYVSRRIGRQAAHFAGLWLPVVVACGVGYWLYQHVHGQPAGHPLTDAQYKAAVRSAVGVGLRVAAGASALFLAWRISRRP</sequence>
<feature type="compositionally biased region" description="Gly residues" evidence="1">
    <location>
        <begin position="90"/>
        <end position="112"/>
    </location>
</feature>
<keyword evidence="2" id="KW-0472">Membrane</keyword>
<dbReference type="RefSeq" id="WP_380530867.1">
    <property type="nucleotide sequence ID" value="NZ_JBHFAB010000001.1"/>
</dbReference>
<organism evidence="3 4">
    <name type="scientific">Streptacidiphilus cavernicola</name>
    <dbReference type="NCBI Taxonomy" id="3342716"/>
    <lineage>
        <taxon>Bacteria</taxon>
        <taxon>Bacillati</taxon>
        <taxon>Actinomycetota</taxon>
        <taxon>Actinomycetes</taxon>
        <taxon>Kitasatosporales</taxon>
        <taxon>Streptomycetaceae</taxon>
        <taxon>Streptacidiphilus</taxon>
    </lineage>
</organism>
<dbReference type="Proteomes" id="UP001592531">
    <property type="component" value="Unassembled WGS sequence"/>
</dbReference>
<name>A0ABV6VNN4_9ACTN</name>
<accession>A0ABV6VNN4</accession>
<feature type="region of interest" description="Disordered" evidence="1">
    <location>
        <begin position="84"/>
        <end position="226"/>
    </location>
</feature>
<feature type="compositionally biased region" description="Gly residues" evidence="1">
    <location>
        <begin position="121"/>
        <end position="211"/>
    </location>
</feature>
<feature type="region of interest" description="Disordered" evidence="1">
    <location>
        <begin position="246"/>
        <end position="265"/>
    </location>
</feature>
<keyword evidence="4" id="KW-1185">Reference proteome</keyword>
<evidence type="ECO:0000313" key="4">
    <source>
        <dbReference type="Proteomes" id="UP001592531"/>
    </source>
</evidence>
<dbReference type="EMBL" id="JBHFAB010000001">
    <property type="protein sequence ID" value="MFC1415345.1"/>
    <property type="molecule type" value="Genomic_DNA"/>
</dbReference>
<keyword evidence="2" id="KW-0812">Transmembrane</keyword>
<proteinExistence type="predicted"/>
<evidence type="ECO:0000256" key="1">
    <source>
        <dbReference type="SAM" id="MobiDB-lite"/>
    </source>
</evidence>
<feature type="transmembrane region" description="Helical" evidence="2">
    <location>
        <begin position="351"/>
        <end position="369"/>
    </location>
</feature>
<evidence type="ECO:0000256" key="2">
    <source>
        <dbReference type="SAM" id="Phobius"/>
    </source>
</evidence>
<feature type="transmembrane region" description="Helical" evidence="2">
    <location>
        <begin position="389"/>
        <end position="411"/>
    </location>
</feature>
<comment type="caution">
    <text evidence="3">The sequence shown here is derived from an EMBL/GenBank/DDBJ whole genome shotgun (WGS) entry which is preliminary data.</text>
</comment>
<protein>
    <recommendedName>
        <fullName evidence="5">DUF1707 domain-containing protein</fullName>
    </recommendedName>
</protein>
<evidence type="ECO:0000313" key="3">
    <source>
        <dbReference type="EMBL" id="MFC1415345.1"/>
    </source>
</evidence>
<evidence type="ECO:0008006" key="5">
    <source>
        <dbReference type="Google" id="ProtNLM"/>
    </source>
</evidence>
<keyword evidence="2" id="KW-1133">Transmembrane helix</keyword>
<feature type="transmembrane region" description="Helical" evidence="2">
    <location>
        <begin position="314"/>
        <end position="339"/>
    </location>
</feature>
<reference evidence="3 4" key="1">
    <citation type="submission" date="2024-09" db="EMBL/GenBank/DDBJ databases">
        <authorList>
            <person name="Lee S.D."/>
        </authorList>
    </citation>
    <scope>NUCLEOTIDE SEQUENCE [LARGE SCALE GENOMIC DNA]</scope>
    <source>
        <strain evidence="3 4">N8-3</strain>
    </source>
</reference>